<dbReference type="KEGG" id="lfa:LFA_3108"/>
<dbReference type="InterPro" id="IPR029062">
    <property type="entry name" value="Class_I_gatase-like"/>
</dbReference>
<keyword evidence="2" id="KW-0808">Transferase</keyword>
<dbReference type="InterPro" id="IPR044992">
    <property type="entry name" value="ChyE-like"/>
</dbReference>
<dbReference type="AlphaFoldDB" id="A0A098GAD9"/>
<dbReference type="PANTHER" id="PTHR42695">
    <property type="entry name" value="GLUTAMINE AMIDOTRANSFERASE YLR126C-RELATED"/>
    <property type="match status" value="1"/>
</dbReference>
<reference evidence="3" key="1">
    <citation type="submission" date="2014-09" db="EMBL/GenBank/DDBJ databases">
        <authorList>
            <person name="Gomez-Valero L."/>
        </authorList>
    </citation>
    <scope>NUCLEOTIDE SEQUENCE [LARGE SCALE GENOMIC DNA]</scope>
    <source>
        <strain evidence="3">ATCC700992</strain>
    </source>
</reference>
<keyword evidence="3" id="KW-1185">Reference proteome</keyword>
<dbReference type="STRING" id="1212491.LFA_3108"/>
<dbReference type="GO" id="GO:0016740">
    <property type="term" value="F:transferase activity"/>
    <property type="evidence" value="ECO:0007669"/>
    <property type="project" value="UniProtKB-KW"/>
</dbReference>
<name>A0A098GAD9_9GAMM</name>
<protein>
    <submittedName>
        <fullName evidence="2">Glutamine amidotransferase, class I</fullName>
    </submittedName>
</protein>
<dbReference type="OrthoDB" id="9813383at2"/>
<evidence type="ECO:0000259" key="1">
    <source>
        <dbReference type="Pfam" id="PF00117"/>
    </source>
</evidence>
<dbReference type="SUPFAM" id="SSF52317">
    <property type="entry name" value="Class I glutamine amidotransferase-like"/>
    <property type="match status" value="1"/>
</dbReference>
<dbReference type="GO" id="GO:0005829">
    <property type="term" value="C:cytosol"/>
    <property type="evidence" value="ECO:0007669"/>
    <property type="project" value="TreeGrafter"/>
</dbReference>
<dbReference type="Gene3D" id="3.40.50.880">
    <property type="match status" value="1"/>
</dbReference>
<accession>A0A098GAD9</accession>
<dbReference type="InterPro" id="IPR017926">
    <property type="entry name" value="GATASE"/>
</dbReference>
<feature type="domain" description="Glutamine amidotransferase" evidence="1">
    <location>
        <begin position="56"/>
        <end position="189"/>
    </location>
</feature>
<evidence type="ECO:0000313" key="2">
    <source>
        <dbReference type="EMBL" id="CEG58450.1"/>
    </source>
</evidence>
<gene>
    <name evidence="2" type="ORF">LFA_3108</name>
</gene>
<sequence length="234" mass="26286">MNLGILKCDSVSDMFVAEHGQYPQMFASLLCSVDPNLRFTVFDAEQGELPSHVDAADAYLITGSRHGVNDGFPWIAQLEEFIRSLHVVQKKVIGICFGHQLIAKALGGTVIKSPKGWGVGMSQNTVVQVKEWMKPQQHSFNVLVSHQDQVIDLPEEAEVLAYNDFCPFYMVQVGEHFFTIQGHPEFTKAYSRALMVSREDTLNEAEFERGVKSLELHEDADLVARWIINFLNAS</sequence>
<dbReference type="PANTHER" id="PTHR42695:SF5">
    <property type="entry name" value="GLUTAMINE AMIDOTRANSFERASE YLR126C-RELATED"/>
    <property type="match status" value="1"/>
</dbReference>
<dbReference type="PROSITE" id="PS51273">
    <property type="entry name" value="GATASE_TYPE_1"/>
    <property type="match status" value="1"/>
</dbReference>
<dbReference type="RefSeq" id="WP_045096763.1">
    <property type="nucleotide sequence ID" value="NZ_LN614827.1"/>
</dbReference>
<dbReference type="HOGENOM" id="CLU_054974_0_2_6"/>
<dbReference type="CDD" id="cd01741">
    <property type="entry name" value="GATase1_1"/>
    <property type="match status" value="1"/>
</dbReference>
<dbReference type="EMBL" id="LN614827">
    <property type="protein sequence ID" value="CEG58450.1"/>
    <property type="molecule type" value="Genomic_DNA"/>
</dbReference>
<proteinExistence type="predicted"/>
<keyword evidence="2" id="KW-0315">Glutamine amidotransferase</keyword>
<organism evidence="2 3">
    <name type="scientific">Legionella fallonii LLAP-10</name>
    <dbReference type="NCBI Taxonomy" id="1212491"/>
    <lineage>
        <taxon>Bacteria</taxon>
        <taxon>Pseudomonadati</taxon>
        <taxon>Pseudomonadota</taxon>
        <taxon>Gammaproteobacteria</taxon>
        <taxon>Legionellales</taxon>
        <taxon>Legionellaceae</taxon>
        <taxon>Legionella</taxon>
    </lineage>
</organism>
<dbReference type="Pfam" id="PF00117">
    <property type="entry name" value="GATase"/>
    <property type="match status" value="1"/>
</dbReference>
<dbReference type="Proteomes" id="UP000032430">
    <property type="component" value="Chromosome I"/>
</dbReference>
<evidence type="ECO:0000313" key="3">
    <source>
        <dbReference type="Proteomes" id="UP000032430"/>
    </source>
</evidence>